<dbReference type="AlphaFoldDB" id="W9GHD7"/>
<dbReference type="InterPro" id="IPR029068">
    <property type="entry name" value="Glyas_Bleomycin-R_OHBP_Dase"/>
</dbReference>
<comment type="caution">
    <text evidence="2">The sequence shown here is derived from an EMBL/GenBank/DDBJ whole genome shotgun (WGS) entry which is preliminary data.</text>
</comment>
<dbReference type="OrthoDB" id="9804944at2"/>
<dbReference type="SUPFAM" id="SSF54593">
    <property type="entry name" value="Glyoxalase/Bleomycin resistance protein/Dihydroxybiphenyl dioxygenase"/>
    <property type="match status" value="1"/>
</dbReference>
<organism evidence="2 3">
    <name type="scientific">Intrasporangium oryzae NRRL B-24470</name>
    <dbReference type="NCBI Taxonomy" id="1386089"/>
    <lineage>
        <taxon>Bacteria</taxon>
        <taxon>Bacillati</taxon>
        <taxon>Actinomycetota</taxon>
        <taxon>Actinomycetes</taxon>
        <taxon>Micrococcales</taxon>
        <taxon>Intrasporangiaceae</taxon>
        <taxon>Intrasporangium</taxon>
    </lineage>
</organism>
<dbReference type="Gene3D" id="3.10.180.10">
    <property type="entry name" value="2,3-Dihydroxybiphenyl 1,2-Dioxygenase, domain 1"/>
    <property type="match status" value="1"/>
</dbReference>
<dbReference type="InterPro" id="IPR004360">
    <property type="entry name" value="Glyas_Fos-R_dOase_dom"/>
</dbReference>
<sequence length="124" mass="13290">MKLVQVAQRAEDLARASGYYADLLGREPLATYDPPGLVFFDLGGGVRLLLEVGAPSATLYLAVDDLEATVERLRSAGSVVESGPHVIFGHEDDTLGPAGTDEWHAFVRDSEGNLVGLVEQRPRA</sequence>
<dbReference type="RefSeq" id="WP_034800969.1">
    <property type="nucleotide sequence ID" value="NZ_AWSA01000003.1"/>
</dbReference>
<accession>W9GHD7</accession>
<proteinExistence type="predicted"/>
<dbReference type="Pfam" id="PF00903">
    <property type="entry name" value="Glyoxalase"/>
    <property type="match status" value="1"/>
</dbReference>
<evidence type="ECO:0000313" key="2">
    <source>
        <dbReference type="EMBL" id="EWT03304.1"/>
    </source>
</evidence>
<gene>
    <name evidence="2" type="ORF">N865_18970</name>
</gene>
<name>W9GHD7_9MICO</name>
<dbReference type="PROSITE" id="PS51819">
    <property type="entry name" value="VOC"/>
    <property type="match status" value="1"/>
</dbReference>
<protein>
    <submittedName>
        <fullName evidence="2">Methylmalonyl-CoA epimerase</fullName>
    </submittedName>
</protein>
<evidence type="ECO:0000313" key="3">
    <source>
        <dbReference type="Proteomes" id="UP000019489"/>
    </source>
</evidence>
<dbReference type="STRING" id="1386089.N865_18970"/>
<dbReference type="PATRIC" id="fig|1386089.3.peg.411"/>
<feature type="domain" description="VOC" evidence="1">
    <location>
        <begin position="2"/>
        <end position="120"/>
    </location>
</feature>
<evidence type="ECO:0000259" key="1">
    <source>
        <dbReference type="PROSITE" id="PS51819"/>
    </source>
</evidence>
<keyword evidence="3" id="KW-1185">Reference proteome</keyword>
<dbReference type="EMBL" id="AWSA01000003">
    <property type="protein sequence ID" value="EWT03304.1"/>
    <property type="molecule type" value="Genomic_DNA"/>
</dbReference>
<dbReference type="Proteomes" id="UP000019489">
    <property type="component" value="Unassembled WGS sequence"/>
</dbReference>
<reference evidence="2 3" key="1">
    <citation type="submission" date="2013-08" db="EMBL/GenBank/DDBJ databases">
        <title>Intrasporangium oryzae NRRL B-24470.</title>
        <authorList>
            <person name="Liu H."/>
            <person name="Wang G."/>
        </authorList>
    </citation>
    <scope>NUCLEOTIDE SEQUENCE [LARGE SCALE GENOMIC DNA]</scope>
    <source>
        <strain evidence="2 3">NRRL B-24470</strain>
    </source>
</reference>
<dbReference type="InterPro" id="IPR037523">
    <property type="entry name" value="VOC_core"/>
</dbReference>
<dbReference type="eggNOG" id="COG0346">
    <property type="taxonomic scope" value="Bacteria"/>
</dbReference>